<evidence type="ECO:0000259" key="1">
    <source>
        <dbReference type="Pfam" id="PF01348"/>
    </source>
</evidence>
<reference evidence="2 3" key="1">
    <citation type="submission" date="2020-09" db="EMBL/GenBank/DDBJ databases">
        <title>Characterization and genome sequencing of Ruminiclostridium sp. nov. MA18.</title>
        <authorList>
            <person name="Rettenmaier R."/>
            <person name="Kowollik M.-L."/>
            <person name="Liebl W."/>
            <person name="Zverlov V."/>
        </authorList>
    </citation>
    <scope>NUCLEOTIDE SEQUENCE [LARGE SCALE GENOMIC DNA]</scope>
    <source>
        <strain evidence="2 3">MA18</strain>
    </source>
</reference>
<dbReference type="GO" id="GO:0005737">
    <property type="term" value="C:cytoplasm"/>
    <property type="evidence" value="ECO:0007669"/>
    <property type="project" value="UniProtKB-ARBA"/>
</dbReference>
<dbReference type="GO" id="GO:0006397">
    <property type="term" value="P:mRNA processing"/>
    <property type="evidence" value="ECO:0007669"/>
    <property type="project" value="InterPro"/>
</dbReference>
<dbReference type="EMBL" id="CP061336">
    <property type="protein sequence ID" value="QNU68800.1"/>
    <property type="molecule type" value="Genomic_DNA"/>
</dbReference>
<keyword evidence="3" id="KW-1185">Reference proteome</keyword>
<dbReference type="Proteomes" id="UP000306409">
    <property type="component" value="Chromosome"/>
</dbReference>
<dbReference type="RefSeq" id="WP_137696669.1">
    <property type="nucleotide sequence ID" value="NZ_CP061336.1"/>
</dbReference>
<dbReference type="AlphaFoldDB" id="A0A4U7JK63"/>
<sequence length="24" mass="2814">MCLIIIYYLIFISCCKTLAPKYSL</sequence>
<proteinExistence type="predicted"/>
<dbReference type="KEGG" id="rher:EHE19_007715"/>
<name>A0A4U7JK63_9FIRM</name>
<dbReference type="Pfam" id="PF01348">
    <property type="entry name" value="Intron_maturas2"/>
    <property type="match status" value="1"/>
</dbReference>
<gene>
    <name evidence="2" type="ORF">EHE19_007715</name>
</gene>
<dbReference type="InterPro" id="IPR024937">
    <property type="entry name" value="Domain_X"/>
</dbReference>
<accession>A0A4U7JK63</accession>
<organism evidence="2 3">
    <name type="scientific">Ruminiclostridium herbifermentans</name>
    <dbReference type="NCBI Taxonomy" id="2488810"/>
    <lineage>
        <taxon>Bacteria</taxon>
        <taxon>Bacillati</taxon>
        <taxon>Bacillota</taxon>
        <taxon>Clostridia</taxon>
        <taxon>Eubacteriales</taxon>
        <taxon>Oscillospiraceae</taxon>
        <taxon>Ruminiclostridium</taxon>
    </lineage>
</organism>
<protein>
    <recommendedName>
        <fullName evidence="1">Domain X domain-containing protein</fullName>
    </recommendedName>
</protein>
<feature type="domain" description="Domain X" evidence="1">
    <location>
        <begin position="4"/>
        <end position="24"/>
    </location>
</feature>
<evidence type="ECO:0000313" key="3">
    <source>
        <dbReference type="Proteomes" id="UP000306409"/>
    </source>
</evidence>
<evidence type="ECO:0000313" key="2">
    <source>
        <dbReference type="EMBL" id="QNU68800.1"/>
    </source>
</evidence>